<dbReference type="InterPro" id="IPR007278">
    <property type="entry name" value="DUF397"/>
</dbReference>
<protein>
    <submittedName>
        <fullName evidence="3">DUF397 domain-containing protein</fullName>
    </submittedName>
</protein>
<dbReference type="Pfam" id="PF04149">
    <property type="entry name" value="DUF397"/>
    <property type="match status" value="1"/>
</dbReference>
<dbReference type="EMBL" id="CP059572">
    <property type="protein sequence ID" value="QXJ20319.1"/>
    <property type="molecule type" value="Genomic_DNA"/>
</dbReference>
<keyword evidence="4" id="KW-1185">Reference proteome</keyword>
<proteinExistence type="predicted"/>
<evidence type="ECO:0000259" key="2">
    <source>
        <dbReference type="Pfam" id="PF04149"/>
    </source>
</evidence>
<name>A0ABX8QQU4_9ACTN</name>
<accession>A0ABX8QQU4</accession>
<feature type="domain" description="DUF397" evidence="2">
    <location>
        <begin position="13"/>
        <end position="65"/>
    </location>
</feature>
<dbReference type="Proteomes" id="UP001049518">
    <property type="component" value="Chromosome"/>
</dbReference>
<sequence length="70" mass="7504">MDKIGNGSVRGSLKWRKSSRSGPHGECVEIAVDGAVFCVRDSKDPDGPMVRLARAGRLAFAEAVRQFAEG</sequence>
<gene>
    <name evidence="3" type="ORF">AGRA3207_001010</name>
</gene>
<evidence type="ECO:0000313" key="4">
    <source>
        <dbReference type="Proteomes" id="UP001049518"/>
    </source>
</evidence>
<organism evidence="3 4">
    <name type="scientific">Actinomadura graeca</name>
    <dbReference type="NCBI Taxonomy" id="2750812"/>
    <lineage>
        <taxon>Bacteria</taxon>
        <taxon>Bacillati</taxon>
        <taxon>Actinomycetota</taxon>
        <taxon>Actinomycetes</taxon>
        <taxon>Streptosporangiales</taxon>
        <taxon>Thermomonosporaceae</taxon>
        <taxon>Actinomadura</taxon>
    </lineage>
</organism>
<feature type="region of interest" description="Disordered" evidence="1">
    <location>
        <begin position="1"/>
        <end position="24"/>
    </location>
</feature>
<reference evidence="3" key="1">
    <citation type="submission" date="2020-07" db="EMBL/GenBank/DDBJ databases">
        <authorList>
            <person name="Tarantini F.S."/>
            <person name="Hong K.W."/>
            <person name="Chan K.G."/>
        </authorList>
    </citation>
    <scope>NUCLEOTIDE SEQUENCE</scope>
    <source>
        <strain evidence="3">32-07</strain>
    </source>
</reference>
<evidence type="ECO:0000313" key="3">
    <source>
        <dbReference type="EMBL" id="QXJ20319.1"/>
    </source>
</evidence>
<evidence type="ECO:0000256" key="1">
    <source>
        <dbReference type="SAM" id="MobiDB-lite"/>
    </source>
</evidence>